<name>A0A418SHY4_9RHOB</name>
<keyword evidence="6" id="KW-0106">Calcium</keyword>
<feature type="binding site" evidence="7">
    <location>
        <position position="64"/>
    </location>
    <ligand>
        <name>Zn(2+)</name>
        <dbReference type="ChEBI" id="CHEBI:29105"/>
        <note>catalytic</note>
    </ligand>
</feature>
<evidence type="ECO:0000256" key="6">
    <source>
        <dbReference type="PIRSR" id="PIRSR608901-1"/>
    </source>
</evidence>
<organism evidence="8 9">
    <name type="scientific">Pseudooceanicola algae</name>
    <dbReference type="NCBI Taxonomy" id="1537215"/>
    <lineage>
        <taxon>Bacteria</taxon>
        <taxon>Pseudomonadati</taxon>
        <taxon>Pseudomonadota</taxon>
        <taxon>Alphaproteobacteria</taxon>
        <taxon>Rhodobacterales</taxon>
        <taxon>Paracoccaceae</taxon>
        <taxon>Pseudooceanicola</taxon>
    </lineage>
</organism>
<evidence type="ECO:0000256" key="7">
    <source>
        <dbReference type="PIRSR" id="PIRSR608901-2"/>
    </source>
</evidence>
<keyword evidence="2" id="KW-0812">Transmembrane</keyword>
<dbReference type="AlphaFoldDB" id="A0A418SHY4"/>
<protein>
    <submittedName>
        <fullName evidence="8">Uncharacterized protein</fullName>
    </submittedName>
</protein>
<keyword evidence="5" id="KW-0472">Membrane</keyword>
<keyword evidence="9" id="KW-1185">Reference proteome</keyword>
<dbReference type="OrthoDB" id="277121at2"/>
<proteinExistence type="predicted"/>
<gene>
    <name evidence="8" type="ORF">PSAL_033440</name>
</gene>
<dbReference type="GO" id="GO:0046872">
    <property type="term" value="F:metal ion binding"/>
    <property type="evidence" value="ECO:0007669"/>
    <property type="project" value="UniProtKB-KW"/>
</dbReference>
<comment type="cofactor">
    <cofactor evidence="7">
        <name>Zn(2+)</name>
        <dbReference type="ChEBI" id="CHEBI:29105"/>
    </cofactor>
</comment>
<dbReference type="Proteomes" id="UP000283786">
    <property type="component" value="Chromosome"/>
</dbReference>
<evidence type="ECO:0000256" key="4">
    <source>
        <dbReference type="ARBA" id="ARBA00022989"/>
    </source>
</evidence>
<keyword evidence="4" id="KW-1133">Transmembrane helix</keyword>
<keyword evidence="7" id="KW-0862">Zinc</keyword>
<feature type="binding site" evidence="7">
    <location>
        <position position="195"/>
    </location>
    <ligand>
        <name>Zn(2+)</name>
        <dbReference type="ChEBI" id="CHEBI:29105"/>
        <note>catalytic</note>
    </ligand>
</feature>
<evidence type="ECO:0000256" key="5">
    <source>
        <dbReference type="ARBA" id="ARBA00023136"/>
    </source>
</evidence>
<dbReference type="GO" id="GO:0016020">
    <property type="term" value="C:membrane"/>
    <property type="evidence" value="ECO:0007669"/>
    <property type="project" value="UniProtKB-SubCell"/>
</dbReference>
<evidence type="ECO:0000256" key="2">
    <source>
        <dbReference type="ARBA" id="ARBA00022692"/>
    </source>
</evidence>
<evidence type="ECO:0000313" key="9">
    <source>
        <dbReference type="Proteomes" id="UP000283786"/>
    </source>
</evidence>
<dbReference type="InterPro" id="IPR008901">
    <property type="entry name" value="ACER"/>
</dbReference>
<dbReference type="EMBL" id="CP060436">
    <property type="protein sequence ID" value="QPM92081.1"/>
    <property type="molecule type" value="Genomic_DNA"/>
</dbReference>
<dbReference type="Pfam" id="PF05875">
    <property type="entry name" value="Ceramidase"/>
    <property type="match status" value="1"/>
</dbReference>
<feature type="binding site" evidence="7">
    <location>
        <position position="191"/>
    </location>
    <ligand>
        <name>Zn(2+)</name>
        <dbReference type="ChEBI" id="CHEBI:29105"/>
        <note>catalytic</note>
    </ligand>
</feature>
<evidence type="ECO:0000256" key="3">
    <source>
        <dbReference type="ARBA" id="ARBA00022801"/>
    </source>
</evidence>
<dbReference type="GO" id="GO:0006672">
    <property type="term" value="P:ceramide metabolic process"/>
    <property type="evidence" value="ECO:0007669"/>
    <property type="project" value="InterPro"/>
</dbReference>
<comment type="subcellular location">
    <subcellularLocation>
        <location evidence="1">Membrane</location>
        <topology evidence="1">Multi-pass membrane protein</topology>
    </subcellularLocation>
</comment>
<evidence type="ECO:0000256" key="1">
    <source>
        <dbReference type="ARBA" id="ARBA00004141"/>
    </source>
</evidence>
<feature type="binding site" evidence="6">
    <location>
        <position position="19"/>
    </location>
    <ligand>
        <name>Ca(2+)</name>
        <dbReference type="ChEBI" id="CHEBI:29108"/>
    </ligand>
</feature>
<keyword evidence="3" id="KW-0378">Hydrolase</keyword>
<dbReference type="GO" id="GO:0016811">
    <property type="term" value="F:hydrolase activity, acting on carbon-nitrogen (but not peptide) bonds, in linear amides"/>
    <property type="evidence" value="ECO:0007669"/>
    <property type="project" value="InterPro"/>
</dbReference>
<reference evidence="8 9" key="1">
    <citation type="submission" date="2020-08" db="EMBL/GenBank/DDBJ databases">
        <title>Genome sequence of Rhodobacteraceae bacterium Lw-13e.</title>
        <authorList>
            <person name="Poehlein A."/>
            <person name="Wolter L."/>
            <person name="Daniel R."/>
            <person name="Brinkhoff T."/>
        </authorList>
    </citation>
    <scope>NUCLEOTIDE SEQUENCE [LARGE SCALE GENOMIC DNA]</scope>
    <source>
        <strain evidence="8 9">Lw-13e</strain>
    </source>
</reference>
<keyword evidence="6" id="KW-0479">Metal-binding</keyword>
<evidence type="ECO:0000313" key="8">
    <source>
        <dbReference type="EMBL" id="QPM92081.1"/>
    </source>
</evidence>
<sequence>MDAQINAYCERLGPGLWAEPFNAVTNLAFLLAATMMWRRSAGLPLARALCLVLGLIGIGSGLFHSRATPWSAAADTLPILIFILLYIFAATRDMLAAGHRQATVRAALATLAFIPLTMVTTPLFARLPLYGVSAAYMPVPLLIALYAALLARRAPRTARDLGIGAGLLMLSLTFRSLDHPLCDVTGGLGTHFLWHILNAVMLGWMIATYCRHMRAH</sequence>
<dbReference type="RefSeq" id="WP_119838696.1">
    <property type="nucleotide sequence ID" value="NZ_CP060436.1"/>
</dbReference>
<dbReference type="KEGG" id="palw:PSAL_033440"/>
<accession>A0A418SHY4</accession>